<gene>
    <name evidence="2" type="ORF">M7I_8066</name>
</gene>
<evidence type="ECO:0000313" key="3">
    <source>
        <dbReference type="Proteomes" id="UP000005446"/>
    </source>
</evidence>
<accession>H0EZ04</accession>
<dbReference type="Proteomes" id="UP000005446">
    <property type="component" value="Unassembled WGS sequence"/>
</dbReference>
<reference evidence="2 3" key="1">
    <citation type="journal article" date="2012" name="Eukaryot. Cell">
        <title>Genome sequence of the fungus Glarea lozoyensis: the first genome sequence of a species from the Helotiaceae family.</title>
        <authorList>
            <person name="Youssar L."/>
            <person name="Gruening B.A."/>
            <person name="Erxleben A."/>
            <person name="Guenther S."/>
            <person name="Huettel W."/>
        </authorList>
    </citation>
    <scope>NUCLEOTIDE SEQUENCE [LARGE SCALE GENOMIC DNA]</scope>
    <source>
        <strain evidence="3">ATCC 74030 / MF5533</strain>
    </source>
</reference>
<evidence type="ECO:0000313" key="2">
    <source>
        <dbReference type="EMBL" id="EHK96244.1"/>
    </source>
</evidence>
<organism evidence="2 3">
    <name type="scientific">Glarea lozoyensis (strain ATCC 74030 / MF5533)</name>
    <dbReference type="NCBI Taxonomy" id="1104152"/>
    <lineage>
        <taxon>Eukaryota</taxon>
        <taxon>Fungi</taxon>
        <taxon>Dikarya</taxon>
        <taxon>Ascomycota</taxon>
        <taxon>Pezizomycotina</taxon>
        <taxon>Leotiomycetes</taxon>
        <taxon>Helotiales</taxon>
        <taxon>Helotiaceae</taxon>
        <taxon>Glarea</taxon>
    </lineage>
</organism>
<feature type="region of interest" description="Disordered" evidence="1">
    <location>
        <begin position="95"/>
        <end position="128"/>
    </location>
</feature>
<dbReference type="OrthoDB" id="5428138at2759"/>
<sequence length="128" mass="14474">MVHVLENEKDHLKHMKRAAIRELLTVPGQDGELNTTDLKEFLKTMSTTLPNGEQLCVNLARRIQERRGRDMAKYGNDREFEERQTRLQKHELNMYGSGYDLGSTNSRPSSPDPVPPLNSKGGKAGVIN</sequence>
<proteinExistence type="predicted"/>
<evidence type="ECO:0000256" key="1">
    <source>
        <dbReference type="SAM" id="MobiDB-lite"/>
    </source>
</evidence>
<dbReference type="InParanoid" id="H0EZ04"/>
<comment type="caution">
    <text evidence="2">The sequence shown here is derived from an EMBL/GenBank/DDBJ whole genome shotgun (WGS) entry which is preliminary data.</text>
</comment>
<dbReference type="EMBL" id="AGUE01000264">
    <property type="protein sequence ID" value="EHK96244.1"/>
    <property type="molecule type" value="Genomic_DNA"/>
</dbReference>
<keyword evidence="3" id="KW-1185">Reference proteome</keyword>
<name>H0EZ04_GLAL7</name>
<dbReference type="AlphaFoldDB" id="H0EZ04"/>
<protein>
    <submittedName>
        <fullName evidence="2">Uncharacterized protein</fullName>
    </submittedName>
</protein>
<dbReference type="HOGENOM" id="CLU_1959811_0_0_1"/>